<name>A0ABP7S5B2_9BACT</name>
<reference evidence="3" key="1">
    <citation type="journal article" date="2019" name="Int. J. Syst. Evol. Microbiol.">
        <title>The Global Catalogue of Microorganisms (GCM) 10K type strain sequencing project: providing services to taxonomists for standard genome sequencing and annotation.</title>
        <authorList>
            <consortium name="The Broad Institute Genomics Platform"/>
            <consortium name="The Broad Institute Genome Sequencing Center for Infectious Disease"/>
            <person name="Wu L."/>
            <person name="Ma J."/>
        </authorList>
    </citation>
    <scope>NUCLEOTIDE SEQUENCE [LARGE SCALE GENOMIC DNA]</scope>
    <source>
        <strain evidence="3">JCM 17224</strain>
    </source>
</reference>
<evidence type="ECO:0000256" key="1">
    <source>
        <dbReference type="SAM" id="SignalP"/>
    </source>
</evidence>
<feature type="signal peptide" evidence="1">
    <location>
        <begin position="1"/>
        <end position="29"/>
    </location>
</feature>
<keyword evidence="1" id="KW-0732">Signal</keyword>
<evidence type="ECO:0008006" key="4">
    <source>
        <dbReference type="Google" id="ProtNLM"/>
    </source>
</evidence>
<dbReference type="PROSITE" id="PS51257">
    <property type="entry name" value="PROKAR_LIPOPROTEIN"/>
    <property type="match status" value="1"/>
</dbReference>
<feature type="chain" id="PRO_5045436508" description="Lipoprotein" evidence="1">
    <location>
        <begin position="30"/>
        <end position="256"/>
    </location>
</feature>
<keyword evidence="3" id="KW-1185">Reference proteome</keyword>
<dbReference type="EMBL" id="BAABDJ010000015">
    <property type="protein sequence ID" value="GAA4006892.1"/>
    <property type="molecule type" value="Genomic_DNA"/>
</dbReference>
<evidence type="ECO:0000313" key="2">
    <source>
        <dbReference type="EMBL" id="GAA4006892.1"/>
    </source>
</evidence>
<evidence type="ECO:0000313" key="3">
    <source>
        <dbReference type="Proteomes" id="UP001500567"/>
    </source>
</evidence>
<organism evidence="2 3">
    <name type="scientific">Hymenobacter fastidiosus</name>
    <dbReference type="NCBI Taxonomy" id="486264"/>
    <lineage>
        <taxon>Bacteria</taxon>
        <taxon>Pseudomonadati</taxon>
        <taxon>Bacteroidota</taxon>
        <taxon>Cytophagia</taxon>
        <taxon>Cytophagales</taxon>
        <taxon>Hymenobacteraceae</taxon>
        <taxon>Hymenobacter</taxon>
    </lineage>
</organism>
<accession>A0ABP7S5B2</accession>
<sequence>MKTNNLPAPTLRVARLVALLTAAALSLSACRDQEKESLPDPCKGQKANPLTLTFTEAFGTPTPDTAYNDQPMAFEGPEKPYTSYQWLIGPVDERTGRRIGVSFDDQTLGSIPVRLIATRPPNLACFPKDDGVDTLTKTLTLVPNDDLRAPIYGKFQGANLDAPADTFSVRIYSGPDWQFPDSPKPLDYLVGIPKGCRVPYRNIGITWRGVRATSGGCSSIPINKGYLTTRDSIRLEYRAEVSPTIIDRVFVGKRVR</sequence>
<protein>
    <recommendedName>
        <fullName evidence="4">Lipoprotein</fullName>
    </recommendedName>
</protein>
<dbReference type="RefSeq" id="WP_345072538.1">
    <property type="nucleotide sequence ID" value="NZ_BAABDJ010000015.1"/>
</dbReference>
<proteinExistence type="predicted"/>
<gene>
    <name evidence="2" type="ORF">GCM10022408_18450</name>
</gene>
<comment type="caution">
    <text evidence="2">The sequence shown here is derived from an EMBL/GenBank/DDBJ whole genome shotgun (WGS) entry which is preliminary data.</text>
</comment>
<dbReference type="Proteomes" id="UP001500567">
    <property type="component" value="Unassembled WGS sequence"/>
</dbReference>